<evidence type="ECO:0000256" key="5">
    <source>
        <dbReference type="ARBA" id="ARBA00024029"/>
    </source>
</evidence>
<evidence type="ECO:0000256" key="3">
    <source>
        <dbReference type="ARBA" id="ARBA00022801"/>
    </source>
</evidence>
<protein>
    <submittedName>
        <fullName evidence="6">Creatininase</fullName>
    </submittedName>
</protein>
<dbReference type="PANTHER" id="PTHR35005:SF1">
    <property type="entry name" value="2-AMINO-5-FORMYLAMINO-6-RIBOSYLAMINOPYRIMIDIN-4(3H)-ONE 5'-MONOPHOSPHATE DEFORMYLASE"/>
    <property type="match status" value="1"/>
</dbReference>
<name>A1WPP7_VEREI</name>
<evidence type="ECO:0000256" key="2">
    <source>
        <dbReference type="ARBA" id="ARBA00022723"/>
    </source>
</evidence>
<reference evidence="7" key="1">
    <citation type="submission" date="2006-12" db="EMBL/GenBank/DDBJ databases">
        <title>Complete sequence of chromosome 1 of Verminephrobacter eiseniae EF01-2.</title>
        <authorList>
            <person name="Copeland A."/>
            <person name="Lucas S."/>
            <person name="Lapidus A."/>
            <person name="Barry K."/>
            <person name="Detter J.C."/>
            <person name="Glavina del Rio T."/>
            <person name="Dalin E."/>
            <person name="Tice H."/>
            <person name="Pitluck S."/>
            <person name="Chertkov O."/>
            <person name="Brettin T."/>
            <person name="Bruce D."/>
            <person name="Han C."/>
            <person name="Tapia R."/>
            <person name="Gilna P."/>
            <person name="Schmutz J."/>
            <person name="Larimer F."/>
            <person name="Land M."/>
            <person name="Hauser L."/>
            <person name="Kyrpides N."/>
            <person name="Kim E."/>
            <person name="Stahl D."/>
            <person name="Richardson P."/>
        </authorList>
    </citation>
    <scope>NUCLEOTIDE SEQUENCE [LARGE SCALE GENOMIC DNA]</scope>
    <source>
        <strain evidence="7">EF01-2</strain>
    </source>
</reference>
<dbReference type="SUPFAM" id="SSF102215">
    <property type="entry name" value="Creatininase"/>
    <property type="match status" value="1"/>
</dbReference>
<dbReference type="STRING" id="391735.Veis_3897"/>
<dbReference type="EMBL" id="CP000542">
    <property type="protein sequence ID" value="ABM59604.1"/>
    <property type="molecule type" value="Genomic_DNA"/>
</dbReference>
<accession>A1WPP7</accession>
<comment type="cofactor">
    <cofactor evidence="1">
        <name>Zn(2+)</name>
        <dbReference type="ChEBI" id="CHEBI:29105"/>
    </cofactor>
</comment>
<dbReference type="InterPro" id="IPR003785">
    <property type="entry name" value="Creatininase/forma_Hydrolase"/>
</dbReference>
<keyword evidence="3" id="KW-0378">Hydrolase</keyword>
<dbReference type="InterPro" id="IPR024087">
    <property type="entry name" value="Creatininase-like_sf"/>
</dbReference>
<dbReference type="PANTHER" id="PTHR35005">
    <property type="entry name" value="3-DEHYDRO-SCYLLO-INOSOSE HYDROLASE"/>
    <property type="match status" value="1"/>
</dbReference>
<proteinExistence type="inferred from homology"/>
<evidence type="ECO:0000313" key="7">
    <source>
        <dbReference type="Proteomes" id="UP000000374"/>
    </source>
</evidence>
<dbReference type="GO" id="GO:0009231">
    <property type="term" value="P:riboflavin biosynthetic process"/>
    <property type="evidence" value="ECO:0007669"/>
    <property type="project" value="TreeGrafter"/>
</dbReference>
<sequence>MHIESYLTRDDRVVVPIGSTEQHAYLSLCVDAILSEQVAVQAAEPLQVPVYPALPFGFTPSFMGFPGTISLRLETYVAVIRDMLDCLATHGFKRVLIVNGHGGNQPAASVALQSMAQHPGLRVKFHNWWNAPKTWRKVLSIDPVASHASWMENFSYTRLPGVQQPQHQRPLVDFERLRQMHPQELRDYLGDGNYGGYYEKPDEVMQALWQVAVAETREVLEGPWV</sequence>
<keyword evidence="4" id="KW-0862">Zinc</keyword>
<evidence type="ECO:0000256" key="4">
    <source>
        <dbReference type="ARBA" id="ARBA00022833"/>
    </source>
</evidence>
<dbReference type="Gene3D" id="3.40.50.10310">
    <property type="entry name" value="Creatininase"/>
    <property type="match status" value="1"/>
</dbReference>
<evidence type="ECO:0000313" key="6">
    <source>
        <dbReference type="EMBL" id="ABM59604.1"/>
    </source>
</evidence>
<dbReference type="AlphaFoldDB" id="A1WPP7"/>
<dbReference type="GO" id="GO:0016811">
    <property type="term" value="F:hydrolase activity, acting on carbon-nitrogen (but not peptide) bonds, in linear amides"/>
    <property type="evidence" value="ECO:0007669"/>
    <property type="project" value="TreeGrafter"/>
</dbReference>
<dbReference type="Proteomes" id="UP000000374">
    <property type="component" value="Chromosome"/>
</dbReference>
<dbReference type="Pfam" id="PF02633">
    <property type="entry name" value="Creatininase"/>
    <property type="match status" value="1"/>
</dbReference>
<comment type="similarity">
    <text evidence="5">Belongs to the creatininase superfamily.</text>
</comment>
<dbReference type="GO" id="GO:0046872">
    <property type="term" value="F:metal ion binding"/>
    <property type="evidence" value="ECO:0007669"/>
    <property type="project" value="UniProtKB-KW"/>
</dbReference>
<dbReference type="HOGENOM" id="CLU_055029_3_1_4"/>
<organism evidence="6 7">
    <name type="scientific">Verminephrobacter eiseniae (strain EF01-2)</name>
    <dbReference type="NCBI Taxonomy" id="391735"/>
    <lineage>
        <taxon>Bacteria</taxon>
        <taxon>Pseudomonadati</taxon>
        <taxon>Pseudomonadota</taxon>
        <taxon>Betaproteobacteria</taxon>
        <taxon>Burkholderiales</taxon>
        <taxon>Comamonadaceae</taxon>
        <taxon>Verminephrobacter</taxon>
    </lineage>
</organism>
<keyword evidence="2" id="KW-0479">Metal-binding</keyword>
<evidence type="ECO:0000256" key="1">
    <source>
        <dbReference type="ARBA" id="ARBA00001947"/>
    </source>
</evidence>
<keyword evidence="7" id="KW-1185">Reference proteome</keyword>
<dbReference type="KEGG" id="vei:Veis_3897"/>
<dbReference type="eggNOG" id="COG1402">
    <property type="taxonomic scope" value="Bacteria"/>
</dbReference>
<gene>
    <name evidence="6" type="ordered locus">Veis_3897</name>
</gene>